<reference evidence="3 4" key="1">
    <citation type="journal article" date="2008" name="PLoS Genet.">
        <title>Genomic islands in the pathogenic filamentous fungus Aspergillus fumigatus.</title>
        <authorList>
            <person name="Fedorova N.D."/>
            <person name="Khaldi N."/>
            <person name="Joardar V.S."/>
            <person name="Maiti R."/>
            <person name="Amedeo P."/>
            <person name="Anderson M.J."/>
            <person name="Crabtree J."/>
            <person name="Silva J.C."/>
            <person name="Badger J.H."/>
            <person name="Albarraq A."/>
            <person name="Angiuoli S."/>
            <person name="Bussey H."/>
            <person name="Bowyer P."/>
            <person name="Cotty P.J."/>
            <person name="Dyer P.S."/>
            <person name="Egan A."/>
            <person name="Galens K."/>
            <person name="Fraser-Liggett C.M."/>
            <person name="Haas B.J."/>
            <person name="Inman J.M."/>
            <person name="Kent R."/>
            <person name="Lemieux S."/>
            <person name="Malavazi I."/>
            <person name="Orvis J."/>
            <person name="Roemer T."/>
            <person name="Ronning C.M."/>
            <person name="Sundaram J.P."/>
            <person name="Sutton G."/>
            <person name="Turner G."/>
            <person name="Venter J.C."/>
            <person name="White O.R."/>
            <person name="Whitty B.R."/>
            <person name="Youngman P."/>
            <person name="Wolfe K.H."/>
            <person name="Goldman G.H."/>
            <person name="Wortman J.R."/>
            <person name="Jiang B."/>
            <person name="Denning D.W."/>
            <person name="Nierman W.C."/>
        </authorList>
    </citation>
    <scope>NUCLEOTIDE SEQUENCE [LARGE SCALE GENOMIC DNA]</scope>
    <source>
        <strain evidence="4">ATCC 1007 / CBS 513.65 / DSM 816 / NCTC 3887 / NRRL 1</strain>
    </source>
</reference>
<dbReference type="STRING" id="344612.A1CEV7"/>
<feature type="compositionally biased region" description="Polar residues" evidence="2">
    <location>
        <begin position="617"/>
        <end position="628"/>
    </location>
</feature>
<feature type="region of interest" description="Disordered" evidence="2">
    <location>
        <begin position="316"/>
        <end position="383"/>
    </location>
</feature>
<feature type="region of interest" description="Disordered" evidence="2">
    <location>
        <begin position="769"/>
        <end position="789"/>
    </location>
</feature>
<evidence type="ECO:0000256" key="2">
    <source>
        <dbReference type="SAM" id="MobiDB-lite"/>
    </source>
</evidence>
<dbReference type="Proteomes" id="UP000006701">
    <property type="component" value="Unassembled WGS sequence"/>
</dbReference>
<feature type="compositionally biased region" description="Basic residues" evidence="2">
    <location>
        <begin position="168"/>
        <end position="181"/>
    </location>
</feature>
<feature type="compositionally biased region" description="Polar residues" evidence="2">
    <location>
        <begin position="89"/>
        <end position="103"/>
    </location>
</feature>
<feature type="compositionally biased region" description="Basic residues" evidence="2">
    <location>
        <begin position="414"/>
        <end position="442"/>
    </location>
</feature>
<keyword evidence="1" id="KW-0175">Coiled coil</keyword>
<dbReference type="OrthoDB" id="3870679at2759"/>
<feature type="compositionally biased region" description="Basic and acidic residues" evidence="2">
    <location>
        <begin position="224"/>
        <end position="261"/>
    </location>
</feature>
<dbReference type="KEGG" id="act:ACLA_091040"/>
<feature type="compositionally biased region" description="Polar residues" evidence="2">
    <location>
        <begin position="18"/>
        <end position="43"/>
    </location>
</feature>
<feature type="compositionally biased region" description="Low complexity" evidence="2">
    <location>
        <begin position="182"/>
        <end position="195"/>
    </location>
</feature>
<dbReference type="GeneID" id="4704965"/>
<feature type="compositionally biased region" description="Polar residues" evidence="2">
    <location>
        <begin position="471"/>
        <end position="493"/>
    </location>
</feature>
<dbReference type="RefSeq" id="XP_001272832.1">
    <property type="nucleotide sequence ID" value="XM_001272831.1"/>
</dbReference>
<sequence>MSGVDVPRASHASPELTVGQSRKSLSPKTNVNSQADCDTTTTIPPVMPDHDGHRSSEALAATAPNLPLTPPRAGREKTPPHPASGMHSAPSSHSIHYNLNGAGTPTKPSHPPTPETTPPRTTPSTDRPSLSQFGRVSFSSRAESFQTAREMISDSETITPYRSSQSLRRQRRHQPRTRRSSRSNSPAGSSNPSLSDDASTLTPSSETVRFLKPDRYEGNNGMLCDRESASARPERSRGRSLSKDDGEEVHPVRGRRLREQVQDAQEDLASQSSLEYFGITIGWPSAEEESQRLSGVSTSSTIEVIIIEAPRPANPALRHTEKRSSLRSASSPLARSERTSLETNPEFQHRLVHKAARITEQNRKSMASDMSIPSSSTEGTKQQSLEIIPVVVIPERRSSLRSSPSVTRNPSKPGSRRSSRQRSSSRQKSRPPSRDLPRRKKRTLSDSIATSSSQASDARGHIFGRPVIPPRSSSLSAPTSRDNSRATSLTSVALPNHPPTDPPEMAQRLAGQLNAKPSVHHRGPSSGSRDAADASKTQSIWIGVEDLAGLRPPSLPFTPASIPSSSPGIVEVNEARTVAFFPHTNESLLLVNQPTRPPPPPPVSENRELSRPPQTPEVVSQQDPNQVASPLRNPRPPPKPPVHNANAGSPTHEAGSQPGVAGDHLGSTGQPSRRFGSLRRPWGVRPRSDSFDRFVRSLSITSAKHRAADKDIDSRLHPFWRPRRFWDDSPDSEEFAEQEKAPHPEPEQIINNSLGMPQPRVVFDGPSALAPRSPEMKRPRPGFTLGPHSRSRHSLVGSALFSPEALRSQTSLHQRRILSASWWRLRLRSRARPVRSLRRRLRRTLQEREEARREAQREKLKAKIGDAVLVGCSMQARELARQP</sequence>
<feature type="compositionally biased region" description="Polar residues" evidence="2">
    <location>
        <begin position="196"/>
        <end position="207"/>
    </location>
</feature>
<feature type="compositionally biased region" description="Low complexity" evidence="2">
    <location>
        <begin position="445"/>
        <end position="457"/>
    </location>
</feature>
<protein>
    <submittedName>
        <fullName evidence="3">Uncharacterized protein</fullName>
    </submittedName>
</protein>
<dbReference type="EMBL" id="DS027052">
    <property type="protein sequence ID" value="EAW11406.1"/>
    <property type="molecule type" value="Genomic_DNA"/>
</dbReference>
<organism evidence="3 4">
    <name type="scientific">Aspergillus clavatus (strain ATCC 1007 / CBS 513.65 / DSM 816 / NCTC 3887 / NRRL 1 / QM 1276 / 107)</name>
    <dbReference type="NCBI Taxonomy" id="344612"/>
    <lineage>
        <taxon>Eukaryota</taxon>
        <taxon>Fungi</taxon>
        <taxon>Dikarya</taxon>
        <taxon>Ascomycota</taxon>
        <taxon>Pezizomycotina</taxon>
        <taxon>Eurotiomycetes</taxon>
        <taxon>Eurotiomycetidae</taxon>
        <taxon>Eurotiales</taxon>
        <taxon>Aspergillaceae</taxon>
        <taxon>Aspergillus</taxon>
        <taxon>Aspergillus subgen. Fumigati</taxon>
    </lineage>
</organism>
<evidence type="ECO:0000313" key="4">
    <source>
        <dbReference type="Proteomes" id="UP000006701"/>
    </source>
</evidence>
<evidence type="ECO:0000256" key="1">
    <source>
        <dbReference type="SAM" id="Coils"/>
    </source>
</evidence>
<dbReference type="AlphaFoldDB" id="A1CEV7"/>
<feature type="compositionally biased region" description="Low complexity" evidence="2">
    <location>
        <begin position="400"/>
        <end position="413"/>
    </location>
</feature>
<dbReference type="OMA" id="DERTMDY"/>
<feature type="region of interest" description="Disordered" evidence="2">
    <location>
        <begin position="589"/>
        <end position="685"/>
    </location>
</feature>
<feature type="region of interest" description="Disordered" evidence="2">
    <location>
        <begin position="396"/>
        <end position="536"/>
    </location>
</feature>
<feature type="region of interest" description="Disordered" evidence="2">
    <location>
        <begin position="1"/>
        <end position="268"/>
    </location>
</feature>
<gene>
    <name evidence="3" type="ORF">ACLA_091040</name>
</gene>
<feature type="compositionally biased region" description="Low complexity" evidence="2">
    <location>
        <begin position="365"/>
        <end position="376"/>
    </location>
</feature>
<feature type="coiled-coil region" evidence="1">
    <location>
        <begin position="834"/>
        <end position="861"/>
    </location>
</feature>
<feature type="compositionally biased region" description="Pro residues" evidence="2">
    <location>
        <begin position="108"/>
        <end position="121"/>
    </location>
</feature>
<evidence type="ECO:0000313" key="3">
    <source>
        <dbReference type="EMBL" id="EAW11406.1"/>
    </source>
</evidence>
<keyword evidence="4" id="KW-1185">Reference proteome</keyword>
<dbReference type="HOGENOM" id="CLU_326237_0_0_1"/>
<feature type="compositionally biased region" description="Polar residues" evidence="2">
    <location>
        <begin position="126"/>
        <end position="147"/>
    </location>
</feature>
<dbReference type="VEuPathDB" id="FungiDB:ACLA_091040"/>
<accession>A1CEV7</accession>
<dbReference type="eggNOG" id="ENOG502SN25">
    <property type="taxonomic scope" value="Eukaryota"/>
</dbReference>
<name>A1CEV7_ASPCL</name>
<proteinExistence type="predicted"/>